<sequence length="186" mass="21477">ELYKTNACSELYNLIPHFTIDTESASCKHDGKWLGDPNPLNTNFFTEFFNLHQKAFSKMDVSTSDLLLYHLKKAENIPMGKPLGGFIRDYWVASCYDWHRPYPIRNNLSFDEIKKSLAATHETIFLTLIEDNINHFESEIKSILLTTMPMDLIKIIYSYGHSPLDIIAKIISIVKTDILKYGKLIE</sequence>
<organism evidence="1">
    <name type="scientific">Hyperionvirus sp</name>
    <dbReference type="NCBI Taxonomy" id="2487770"/>
    <lineage>
        <taxon>Viruses</taxon>
        <taxon>Varidnaviria</taxon>
        <taxon>Bamfordvirae</taxon>
        <taxon>Nucleocytoviricota</taxon>
        <taxon>Megaviricetes</taxon>
        <taxon>Imitervirales</taxon>
        <taxon>Mimiviridae</taxon>
        <taxon>Klosneuvirinae</taxon>
    </lineage>
</organism>
<name>A0A3G5ACT5_9VIRU</name>
<evidence type="ECO:0000313" key="1">
    <source>
        <dbReference type="EMBL" id="AYV84414.1"/>
    </source>
</evidence>
<gene>
    <name evidence="1" type="ORF">Hyperionvirus24_36</name>
</gene>
<protein>
    <submittedName>
        <fullName evidence="1">Uncharacterized protein</fullName>
    </submittedName>
</protein>
<dbReference type="EMBL" id="MK072406">
    <property type="protein sequence ID" value="AYV84414.1"/>
    <property type="molecule type" value="Genomic_DNA"/>
</dbReference>
<reference evidence="1" key="1">
    <citation type="submission" date="2018-10" db="EMBL/GenBank/DDBJ databases">
        <title>Hidden diversity of soil giant viruses.</title>
        <authorList>
            <person name="Schulz F."/>
            <person name="Alteio L."/>
            <person name="Goudeau D."/>
            <person name="Ryan E.M."/>
            <person name="Malmstrom R.R."/>
            <person name="Blanchard J."/>
            <person name="Woyke T."/>
        </authorList>
    </citation>
    <scope>NUCLEOTIDE SEQUENCE</scope>
    <source>
        <strain evidence="1">HYV1</strain>
    </source>
</reference>
<feature type="non-terminal residue" evidence="1">
    <location>
        <position position="1"/>
    </location>
</feature>
<accession>A0A3G5ACT5</accession>
<proteinExistence type="predicted"/>